<gene>
    <name evidence="2" type="ORF">RHGRI_033859</name>
</gene>
<protein>
    <submittedName>
        <fullName evidence="2">Uncharacterized protein</fullName>
    </submittedName>
</protein>
<evidence type="ECO:0000313" key="2">
    <source>
        <dbReference type="EMBL" id="KAG5521429.1"/>
    </source>
</evidence>
<dbReference type="InterPro" id="IPR023296">
    <property type="entry name" value="Glyco_hydro_beta-prop_sf"/>
</dbReference>
<sequence length="953" mass="106570">MDTALTAAISSMTTTVNALTTSTPQRNNFGPSWPIPRPNMLDLYLSNTFLNPLKTSNPNPRNRANPLFLTHCSTKPNTDRENATDNKNSPFEKPNSNLQEPRKPTSNQPLSSSNSSFSRGLVFDLGLKSSWDGFEIGSPVVKRYLSDEKERWYMWYHGRSEGSPGSDSIGLAVSSNGIHWERSGGRVTSSEDTGLVMDCSKDWWAFDTQSIRPCEVVIMSSAKVRANAVYWLYYTGFSSEIVEFWDNSVEFGLKNPERVRIQDDESGRTSKVFRSLPGLAMSQDGRHWARIEGEHHTGALFDVGSKGEWDSMFIASPQVVFYSSGDLRMFYHSFDVENGVFAVGVARSRDGIKWVKLGKIIGGGGNGAFDELGVVNACVVRTRTDGKYVMVYEGVAADGGRSIGLAMSMDGLKNWQRVQGEAVLKPGEEDGWDSIGVGSPCLVQMDRDADEWRLYYKGIGKRGETGIGMAVSDGSEIRSFRRENRKMYVTRPLSQYMREACACSREEDLTTCCFSENVQDVHPRPLDPNDIYQQFEIVPYIVACRSGGTFSAKSVAPDGFPPHFLRRRGWEIYTKIPKTYELGEALGVNTALRARLPDFDCPFLWGNGIVLSYWGRSIGLSMSTDGSKNWQRVQGEAVLKHGKEDGQLVILEVPRGEGVLGLALSTDGLKNWQRVEVEAVLKHGEGDGWDKIGVVLPCLVQKDGNEDEWREAYACSREEDTTPSCFCDCITDVYPRPLNPNDIYQQFEIFPYKRGYGSGGTFSAKSVAPDGFPPHIIRRRGWQIYTKTPKTYELGEALGINASLSACLPNFDSPVVVGKWYCPFMFVKDGNLKDQMKRSLFYEMTLERRWEKIFACENNFSSQGNSVSVEAEVQRELAFVGRREAVWDENRVGDGVVWFRGFGGVEQVNVGLSSLIVDRMKWEEERGGWVREGNRQVKVNRIEEFGGIGGGVE</sequence>
<dbReference type="Proteomes" id="UP000823749">
    <property type="component" value="Chromosome 12"/>
</dbReference>
<accession>A0AAV6I2R9</accession>
<name>A0AAV6I2R9_9ERIC</name>
<dbReference type="AlphaFoldDB" id="A0AAV6I2R9"/>
<organism evidence="2 3">
    <name type="scientific">Rhododendron griersonianum</name>
    <dbReference type="NCBI Taxonomy" id="479676"/>
    <lineage>
        <taxon>Eukaryota</taxon>
        <taxon>Viridiplantae</taxon>
        <taxon>Streptophyta</taxon>
        <taxon>Embryophyta</taxon>
        <taxon>Tracheophyta</taxon>
        <taxon>Spermatophyta</taxon>
        <taxon>Magnoliopsida</taxon>
        <taxon>eudicotyledons</taxon>
        <taxon>Gunneridae</taxon>
        <taxon>Pentapetalae</taxon>
        <taxon>asterids</taxon>
        <taxon>Ericales</taxon>
        <taxon>Ericaceae</taxon>
        <taxon>Ericoideae</taxon>
        <taxon>Rhodoreae</taxon>
        <taxon>Rhododendron</taxon>
    </lineage>
</organism>
<evidence type="ECO:0000256" key="1">
    <source>
        <dbReference type="SAM" id="MobiDB-lite"/>
    </source>
</evidence>
<dbReference type="EMBL" id="JACTNZ010000012">
    <property type="protein sequence ID" value="KAG5521429.1"/>
    <property type="molecule type" value="Genomic_DNA"/>
</dbReference>
<keyword evidence="3" id="KW-1185">Reference proteome</keyword>
<reference evidence="2" key="1">
    <citation type="submission" date="2020-08" db="EMBL/GenBank/DDBJ databases">
        <title>Plant Genome Project.</title>
        <authorList>
            <person name="Zhang R.-G."/>
        </authorList>
    </citation>
    <scope>NUCLEOTIDE SEQUENCE</scope>
    <source>
        <strain evidence="2">WSP0</strain>
        <tissue evidence="2">Leaf</tissue>
    </source>
</reference>
<dbReference type="SUPFAM" id="SSF75005">
    <property type="entry name" value="Arabinanase/levansucrase/invertase"/>
    <property type="match status" value="2"/>
</dbReference>
<dbReference type="PANTHER" id="PTHR35279">
    <property type="match status" value="1"/>
</dbReference>
<proteinExistence type="predicted"/>
<dbReference type="Gene3D" id="2.115.10.20">
    <property type="entry name" value="Glycosyl hydrolase domain, family 43"/>
    <property type="match status" value="3"/>
</dbReference>
<evidence type="ECO:0000313" key="3">
    <source>
        <dbReference type="Proteomes" id="UP000823749"/>
    </source>
</evidence>
<dbReference type="PANTHER" id="PTHR35279:SF1">
    <property type="entry name" value="ARABINANASE_LEVANSUCRASE_INVERTASE"/>
    <property type="match status" value="1"/>
</dbReference>
<comment type="caution">
    <text evidence="2">The sequence shown here is derived from an EMBL/GenBank/DDBJ whole genome shotgun (WGS) entry which is preliminary data.</text>
</comment>
<feature type="compositionally biased region" description="Polar residues" evidence="1">
    <location>
        <begin position="85"/>
        <end position="110"/>
    </location>
</feature>
<feature type="region of interest" description="Disordered" evidence="1">
    <location>
        <begin position="54"/>
        <end position="116"/>
    </location>
</feature>